<dbReference type="InterPro" id="IPR006070">
    <property type="entry name" value="Sua5-like_dom"/>
</dbReference>
<feature type="binding site" evidence="14">
    <location>
        <position position="133"/>
    </location>
    <ligand>
        <name>L-threonine</name>
        <dbReference type="ChEBI" id="CHEBI:57926"/>
    </ligand>
</feature>
<feature type="binding site" evidence="14">
    <location>
        <position position="27"/>
    </location>
    <ligand>
        <name>L-threonine</name>
        <dbReference type="ChEBI" id="CHEBI:57926"/>
    </ligand>
</feature>
<dbReference type="OrthoDB" id="9814580at2"/>
<evidence type="ECO:0000313" key="16">
    <source>
        <dbReference type="EMBL" id="OEJ99491.1"/>
    </source>
</evidence>
<feature type="binding site" evidence="14">
    <location>
        <position position="135"/>
    </location>
    <ligand>
        <name>ATP</name>
        <dbReference type="ChEBI" id="CHEBI:30616"/>
    </ligand>
</feature>
<comment type="caution">
    <text evidence="16">The sequence shown here is derived from an EMBL/GenBank/DDBJ whole genome shotgun (WGS) entry which is preliminary data.</text>
</comment>
<comment type="subcellular location">
    <subcellularLocation>
        <location evidence="1 13">Cytoplasm</location>
    </subcellularLocation>
</comment>
<keyword evidence="10 13" id="KW-0067">ATP-binding</keyword>
<feature type="binding site" evidence="14">
    <location>
        <position position="109"/>
    </location>
    <ligand>
        <name>ATP</name>
        <dbReference type="ChEBI" id="CHEBI:30616"/>
    </ligand>
</feature>
<comment type="similarity">
    <text evidence="2 13">Belongs to the SUA5 family.</text>
</comment>
<dbReference type="Pfam" id="PF03481">
    <property type="entry name" value="Sua5_C"/>
    <property type="match status" value="1"/>
</dbReference>
<reference evidence="16 17" key="1">
    <citation type="submission" date="2016-08" db="EMBL/GenBank/DDBJ databases">
        <title>Draft genome of Fabibacter sp. strain SK-8.</title>
        <authorList>
            <person name="Wong S.-K."/>
            <person name="Hamasaki K."/>
            <person name="Yoshizawa S."/>
        </authorList>
    </citation>
    <scope>NUCLEOTIDE SEQUENCE [LARGE SCALE GENOMIC DNA]</scope>
    <source>
        <strain evidence="16 17">SK-8</strain>
    </source>
</reference>
<evidence type="ECO:0000256" key="9">
    <source>
        <dbReference type="ARBA" id="ARBA00022741"/>
    </source>
</evidence>
<feature type="binding site" evidence="14">
    <location>
        <position position="59"/>
    </location>
    <ligand>
        <name>ATP</name>
        <dbReference type="ChEBI" id="CHEBI:30616"/>
    </ligand>
</feature>
<evidence type="ECO:0000256" key="5">
    <source>
        <dbReference type="ARBA" id="ARBA00022490"/>
    </source>
</evidence>
<name>A0A1E5SK57_9BACT</name>
<dbReference type="Pfam" id="PF01300">
    <property type="entry name" value="Sua5_yciO_yrdC"/>
    <property type="match status" value="1"/>
</dbReference>
<dbReference type="GO" id="GO:0061710">
    <property type="term" value="F:L-threonylcarbamoyladenylate synthase"/>
    <property type="evidence" value="ECO:0007669"/>
    <property type="project" value="UniProtKB-EC"/>
</dbReference>
<dbReference type="InterPro" id="IPR050156">
    <property type="entry name" value="TC-AMP_synthase_SUA5"/>
</dbReference>
<feature type="domain" description="YrdC-like" evidence="15">
    <location>
        <begin position="5"/>
        <end position="191"/>
    </location>
</feature>
<sequence length="320" mass="34612">MAEIGQDIARAKSILTKGGLVAIPTETVYGLAGNALNDQAVTSIFEAKNRPSFDPLIVHVASLESAAEYVEFIPENAIKLANTFWPGPLTILLKKKSIISDLVTSGLDTVAIRVPAQELTRSLLTVLDFPLAAPSANPFGYISPTKAEHVNAQLGDRLDYILDGGDCEVGLESTIVSFEHEVPKVMRLGGLSVEEIEQVIGPVQVANHSSSTPAAPGMLKSHYAPRKSIVLKSKFDQISEDKISEIGALLFDQFDEVIPKENQFLLSESGDLKEAASRLFLGLRTLDQHDKIKTIVTDFVPNIGLGRAINDRIKRATAKS</sequence>
<evidence type="ECO:0000256" key="6">
    <source>
        <dbReference type="ARBA" id="ARBA00022679"/>
    </source>
</evidence>
<accession>A0A1E5SK57</accession>
<comment type="catalytic activity">
    <reaction evidence="12 13">
        <text>L-threonine + hydrogencarbonate + ATP = L-threonylcarbamoyladenylate + diphosphate + H2O</text>
        <dbReference type="Rhea" id="RHEA:36407"/>
        <dbReference type="ChEBI" id="CHEBI:15377"/>
        <dbReference type="ChEBI" id="CHEBI:17544"/>
        <dbReference type="ChEBI" id="CHEBI:30616"/>
        <dbReference type="ChEBI" id="CHEBI:33019"/>
        <dbReference type="ChEBI" id="CHEBI:57926"/>
        <dbReference type="ChEBI" id="CHEBI:73682"/>
        <dbReference type="EC" id="2.7.7.87"/>
    </reaction>
</comment>
<dbReference type="STRING" id="1563681.BFP71_07870"/>
<dbReference type="GO" id="GO:0003725">
    <property type="term" value="F:double-stranded RNA binding"/>
    <property type="evidence" value="ECO:0007669"/>
    <property type="project" value="UniProtKB-UniRule"/>
</dbReference>
<dbReference type="GO" id="GO:0000049">
    <property type="term" value="F:tRNA binding"/>
    <property type="evidence" value="ECO:0007669"/>
    <property type="project" value="TreeGrafter"/>
</dbReference>
<evidence type="ECO:0000256" key="3">
    <source>
        <dbReference type="ARBA" id="ARBA00012584"/>
    </source>
</evidence>
<dbReference type="GO" id="GO:0006450">
    <property type="term" value="P:regulation of translational fidelity"/>
    <property type="evidence" value="ECO:0007669"/>
    <property type="project" value="TreeGrafter"/>
</dbReference>
<dbReference type="PIRSF" id="PIRSF004930">
    <property type="entry name" value="Tln_factor_SUA5"/>
    <property type="match status" value="1"/>
</dbReference>
<dbReference type="PANTHER" id="PTHR17490">
    <property type="entry name" value="SUA5"/>
    <property type="match status" value="1"/>
</dbReference>
<evidence type="ECO:0000256" key="14">
    <source>
        <dbReference type="PIRSR" id="PIRSR004930-1"/>
    </source>
</evidence>
<evidence type="ECO:0000256" key="10">
    <source>
        <dbReference type="ARBA" id="ARBA00022840"/>
    </source>
</evidence>
<feature type="binding site" evidence="14">
    <location>
        <position position="50"/>
    </location>
    <ligand>
        <name>ATP</name>
        <dbReference type="ChEBI" id="CHEBI:30616"/>
    </ligand>
</feature>
<dbReference type="InterPro" id="IPR010923">
    <property type="entry name" value="T(6)A37_SUA5"/>
</dbReference>
<dbReference type="AlphaFoldDB" id="A0A1E5SK57"/>
<dbReference type="SUPFAM" id="SSF55821">
    <property type="entry name" value="YrdC/RibB"/>
    <property type="match status" value="1"/>
</dbReference>
<evidence type="ECO:0000256" key="7">
    <source>
        <dbReference type="ARBA" id="ARBA00022694"/>
    </source>
</evidence>
<dbReference type="PROSITE" id="PS51163">
    <property type="entry name" value="YRDC"/>
    <property type="match status" value="1"/>
</dbReference>
<dbReference type="GO" id="GO:0005737">
    <property type="term" value="C:cytoplasm"/>
    <property type="evidence" value="ECO:0007669"/>
    <property type="project" value="UniProtKB-SubCell"/>
</dbReference>
<evidence type="ECO:0000256" key="1">
    <source>
        <dbReference type="ARBA" id="ARBA00004496"/>
    </source>
</evidence>
<dbReference type="PANTHER" id="PTHR17490:SF16">
    <property type="entry name" value="THREONYLCARBAMOYL-AMP SYNTHASE"/>
    <property type="match status" value="1"/>
</dbReference>
<keyword evidence="7 13" id="KW-0819">tRNA processing</keyword>
<keyword evidence="5 13" id="KW-0963">Cytoplasm</keyword>
<dbReference type="Gene3D" id="3.90.870.10">
    <property type="entry name" value="DHBP synthase"/>
    <property type="match status" value="1"/>
</dbReference>
<organism evidence="16 17">
    <name type="scientific">Roseivirga misakiensis</name>
    <dbReference type="NCBI Taxonomy" id="1563681"/>
    <lineage>
        <taxon>Bacteria</taxon>
        <taxon>Pseudomonadati</taxon>
        <taxon>Bacteroidota</taxon>
        <taxon>Cytophagia</taxon>
        <taxon>Cytophagales</taxon>
        <taxon>Roseivirgaceae</taxon>
        <taxon>Roseivirga</taxon>
    </lineage>
</organism>
<proteinExistence type="inferred from homology"/>
<keyword evidence="6 13" id="KW-0808">Transferase</keyword>
<dbReference type="InterPro" id="IPR005145">
    <property type="entry name" value="Sua5_C"/>
</dbReference>
<evidence type="ECO:0000256" key="11">
    <source>
        <dbReference type="ARBA" id="ARBA00029774"/>
    </source>
</evidence>
<keyword evidence="9 13" id="KW-0547">Nucleotide-binding</keyword>
<feature type="binding site" evidence="14">
    <location>
        <position position="113"/>
    </location>
    <ligand>
        <name>L-threonine</name>
        <dbReference type="ChEBI" id="CHEBI:57926"/>
    </ligand>
</feature>
<dbReference type="FunFam" id="3.90.870.10:FF:000009">
    <property type="entry name" value="Threonylcarbamoyl-AMP synthase, putative"/>
    <property type="match status" value="1"/>
</dbReference>
<keyword evidence="8 13" id="KW-0548">Nucleotidyltransferase</keyword>
<feature type="binding site" evidence="14">
    <location>
        <position position="187"/>
    </location>
    <ligand>
        <name>ATP</name>
        <dbReference type="ChEBI" id="CHEBI:30616"/>
    </ligand>
</feature>
<feature type="binding site" evidence="14">
    <location>
        <position position="173"/>
    </location>
    <ligand>
        <name>L-threonine</name>
        <dbReference type="ChEBI" id="CHEBI:57926"/>
    </ligand>
</feature>
<gene>
    <name evidence="16" type="ORF">BFP71_07870</name>
</gene>
<dbReference type="InterPro" id="IPR038385">
    <property type="entry name" value="Sua5/YwlC_C"/>
</dbReference>
<evidence type="ECO:0000256" key="13">
    <source>
        <dbReference type="PIRNR" id="PIRNR004930"/>
    </source>
</evidence>
<feature type="binding site" evidence="14">
    <location>
        <position position="143"/>
    </location>
    <ligand>
        <name>ATP</name>
        <dbReference type="ChEBI" id="CHEBI:30616"/>
    </ligand>
</feature>
<dbReference type="EMBL" id="MDGQ01000005">
    <property type="protein sequence ID" value="OEJ99491.1"/>
    <property type="molecule type" value="Genomic_DNA"/>
</dbReference>
<dbReference type="NCBIfam" id="TIGR00057">
    <property type="entry name" value="L-threonylcarbamoyladenylate synthase"/>
    <property type="match status" value="1"/>
</dbReference>
<evidence type="ECO:0000256" key="12">
    <source>
        <dbReference type="ARBA" id="ARBA00048366"/>
    </source>
</evidence>
<dbReference type="RefSeq" id="WP_069834953.1">
    <property type="nucleotide sequence ID" value="NZ_MDGQ01000005.1"/>
</dbReference>
<evidence type="ECO:0000259" key="15">
    <source>
        <dbReference type="PROSITE" id="PS51163"/>
    </source>
</evidence>
<dbReference type="InterPro" id="IPR017945">
    <property type="entry name" value="DHBP_synth_RibB-like_a/b_dom"/>
</dbReference>
<evidence type="ECO:0000313" key="17">
    <source>
        <dbReference type="Proteomes" id="UP000095552"/>
    </source>
</evidence>
<protein>
    <recommendedName>
        <fullName evidence="4 13">Threonylcarbamoyl-AMP synthase</fullName>
        <shortName evidence="13">TC-AMP synthase</shortName>
        <ecNumber evidence="3 13">2.7.7.87</ecNumber>
    </recommendedName>
    <alternativeName>
        <fullName evidence="11 13">L-threonylcarbamoyladenylate synthase</fullName>
    </alternativeName>
</protein>
<dbReference type="GO" id="GO:0005524">
    <property type="term" value="F:ATP binding"/>
    <property type="evidence" value="ECO:0007669"/>
    <property type="project" value="UniProtKB-UniRule"/>
</dbReference>
<keyword evidence="17" id="KW-1185">Reference proteome</keyword>
<comment type="function">
    <text evidence="13">Required for the formation of a threonylcarbamoyl group on adenosine at position 37 (t(6)A37) in tRNAs that read codons beginning with adenine.</text>
</comment>
<dbReference type="EC" id="2.7.7.87" evidence="3 13"/>
<feature type="binding site" evidence="14">
    <location>
        <position position="223"/>
    </location>
    <ligand>
        <name>ATP</name>
        <dbReference type="ChEBI" id="CHEBI:30616"/>
    </ligand>
</feature>
<evidence type="ECO:0000256" key="2">
    <source>
        <dbReference type="ARBA" id="ARBA00007663"/>
    </source>
</evidence>
<dbReference type="GO" id="GO:0008033">
    <property type="term" value="P:tRNA processing"/>
    <property type="evidence" value="ECO:0007669"/>
    <property type="project" value="UniProtKB-KW"/>
</dbReference>
<evidence type="ECO:0000256" key="4">
    <source>
        <dbReference type="ARBA" id="ARBA00015492"/>
    </source>
</evidence>
<dbReference type="Gene3D" id="3.40.50.11030">
    <property type="entry name" value="Threonylcarbamoyl-AMP synthase, C-terminal domain"/>
    <property type="match status" value="1"/>
</dbReference>
<evidence type="ECO:0000256" key="8">
    <source>
        <dbReference type="ARBA" id="ARBA00022695"/>
    </source>
</evidence>
<dbReference type="Proteomes" id="UP000095552">
    <property type="component" value="Unassembled WGS sequence"/>
</dbReference>